<dbReference type="HOGENOM" id="CLU_027402_17_0_5"/>
<dbReference type="PANTHER" id="PTHR33795:SF1">
    <property type="entry name" value="INSERTION ELEMENT IS150 PROTEIN INSJ"/>
    <property type="match status" value="1"/>
</dbReference>
<comment type="similarity">
    <text evidence="1">Belongs to the IS150/IS1296 orfA family.</text>
</comment>
<gene>
    <name evidence="4" type="ordered locus">SM11_pD0983</name>
</gene>
<proteinExistence type="inferred from homology"/>
<protein>
    <recommendedName>
        <fullName evidence="3">Insertion element IS150 protein InsJ-like helix-turn-helix domain-containing protein</fullName>
    </recommendedName>
</protein>
<dbReference type="EMBL" id="CP001832">
    <property type="protein sequence ID" value="AEH83815.1"/>
    <property type="molecule type" value="Genomic_DNA"/>
</dbReference>
<feature type="domain" description="Insertion element IS150 protein InsJ-like helix-turn-helix" evidence="3">
    <location>
        <begin position="8"/>
        <end position="55"/>
    </location>
</feature>
<dbReference type="Gene3D" id="1.10.10.10">
    <property type="entry name" value="Winged helix-like DNA-binding domain superfamily/Winged helix DNA-binding domain"/>
    <property type="match status" value="2"/>
</dbReference>
<dbReference type="Pfam" id="PF13518">
    <property type="entry name" value="HTH_28"/>
    <property type="match status" value="2"/>
</dbReference>
<feature type="compositionally biased region" description="Pro residues" evidence="2">
    <location>
        <begin position="119"/>
        <end position="128"/>
    </location>
</feature>
<dbReference type="PATRIC" id="fig|707241.3.peg.6672"/>
<organism evidence="4 5">
    <name type="scientific">Sinorhizobium meliloti (strain SM11)</name>
    <dbReference type="NCBI Taxonomy" id="707241"/>
    <lineage>
        <taxon>Bacteria</taxon>
        <taxon>Pseudomonadati</taxon>
        <taxon>Pseudomonadota</taxon>
        <taxon>Alphaproteobacteria</taxon>
        <taxon>Hyphomicrobiales</taxon>
        <taxon>Rhizobiaceae</taxon>
        <taxon>Sinorhizobium/Ensifer group</taxon>
        <taxon>Sinorhizobium</taxon>
    </lineage>
</organism>
<dbReference type="PANTHER" id="PTHR33795">
    <property type="entry name" value="INSERTION ELEMENT IS150 PROTEIN INSJ"/>
    <property type="match status" value="1"/>
</dbReference>
<dbReference type="InterPro" id="IPR010921">
    <property type="entry name" value="Trp_repressor/repl_initiator"/>
</dbReference>
<feature type="domain" description="Insertion element IS150 protein InsJ-like helix-turn-helix" evidence="3">
    <location>
        <begin position="63"/>
        <end position="117"/>
    </location>
</feature>
<evidence type="ECO:0000313" key="5">
    <source>
        <dbReference type="Proteomes" id="UP000009045"/>
    </source>
</evidence>
<dbReference type="InterPro" id="IPR036388">
    <property type="entry name" value="WH-like_DNA-bd_sf"/>
</dbReference>
<dbReference type="InterPro" id="IPR052057">
    <property type="entry name" value="IS150/IS1296_orfA-like"/>
</dbReference>
<evidence type="ECO:0000259" key="3">
    <source>
        <dbReference type="Pfam" id="PF13518"/>
    </source>
</evidence>
<accession>F7XGY9</accession>
<geneLocation type="plasmid" evidence="4 5">
    <name>pSmeSM11d</name>
</geneLocation>
<dbReference type="AlphaFoldDB" id="F7XGY9"/>
<dbReference type="GO" id="GO:0043565">
    <property type="term" value="F:sequence-specific DNA binding"/>
    <property type="evidence" value="ECO:0007669"/>
    <property type="project" value="InterPro"/>
</dbReference>
<reference evidence="4 5" key="1">
    <citation type="journal article" date="2011" name="J. Biotechnol.">
        <title>The complete genome sequence of the dominant Sinorhizobium meliloti field isolate SM11 extends the S. meliloti pan-genome.</title>
        <authorList>
            <person name="Schneiker-Bekel S."/>
            <person name="Wibberg D."/>
            <person name="Bekel T."/>
            <person name="Blom J."/>
            <person name="Linke B."/>
            <person name="Neuweger H."/>
            <person name="Stiens M."/>
            <person name="Vorholter F.J."/>
            <person name="Weidner S."/>
            <person name="Goesmann A."/>
            <person name="Puhler A."/>
            <person name="Schluter A."/>
        </authorList>
    </citation>
    <scope>NUCLEOTIDE SEQUENCE [LARGE SCALE GENOMIC DNA]</scope>
    <source>
        <strain evidence="4 5">SM11</strain>
        <plasmid evidence="5">pSmeSM11d</plasmid>
    </source>
</reference>
<feature type="region of interest" description="Disordered" evidence="2">
    <location>
        <begin position="111"/>
        <end position="137"/>
    </location>
</feature>
<dbReference type="KEGG" id="smx:SM11_pD0983"/>
<dbReference type="SUPFAM" id="SSF48295">
    <property type="entry name" value="TrpR-like"/>
    <property type="match status" value="2"/>
</dbReference>
<dbReference type="InterPro" id="IPR055247">
    <property type="entry name" value="InsJ-like_HTH"/>
</dbReference>
<keyword evidence="4" id="KW-0614">Plasmid</keyword>
<dbReference type="Proteomes" id="UP000009045">
    <property type="component" value="Plasmid pSmeSM11d"/>
</dbReference>
<evidence type="ECO:0000256" key="2">
    <source>
        <dbReference type="SAM" id="MobiDB-lite"/>
    </source>
</evidence>
<name>F7XGY9_SINMM</name>
<sequence length="195" mass="22022">MSKHSRAFKQSVVEFYLRGNDGYGKAGAEFGIDHSTVLKWVAIYEAHGVAGLSKKFSSYDAEFKLSVLKRMWEDGLSCRQTAALFNIRNAGCLSDWERRYEIGGIDALAPRRRGRPRTMPEPPLPKQPQAPQNDETKSRAELLAELNYLRLEAVLKLAGLSRSTFYYHQKMASVADRTALTPGRLALSGRWLFPR</sequence>
<evidence type="ECO:0000256" key="1">
    <source>
        <dbReference type="ARBA" id="ARBA00038232"/>
    </source>
</evidence>
<evidence type="ECO:0000313" key="4">
    <source>
        <dbReference type="EMBL" id="AEH83815.1"/>
    </source>
</evidence>